<proteinExistence type="predicted"/>
<protein>
    <submittedName>
        <fullName evidence="1">Uncharacterized protein</fullName>
    </submittedName>
</protein>
<reference evidence="1" key="1">
    <citation type="submission" date="2018-11" db="EMBL/GenBank/DDBJ databases">
        <authorList>
            <person name="Alioto T."/>
            <person name="Alioto T."/>
        </authorList>
    </citation>
    <scope>NUCLEOTIDE SEQUENCE</scope>
</reference>
<dbReference type="EMBL" id="UYJE01002562">
    <property type="protein sequence ID" value="VDI11877.1"/>
    <property type="molecule type" value="Genomic_DNA"/>
</dbReference>
<feature type="non-terminal residue" evidence="1">
    <location>
        <position position="1"/>
    </location>
</feature>
<dbReference type="AlphaFoldDB" id="A0A8B6CZW4"/>
<dbReference type="OrthoDB" id="7387685at2759"/>
<evidence type="ECO:0000313" key="2">
    <source>
        <dbReference type="Proteomes" id="UP000596742"/>
    </source>
</evidence>
<dbReference type="Proteomes" id="UP000596742">
    <property type="component" value="Unassembled WGS sequence"/>
</dbReference>
<name>A0A8B6CZW4_MYTGA</name>
<accession>A0A8B6CZW4</accession>
<gene>
    <name evidence="1" type="ORF">MGAL_10B028683</name>
</gene>
<evidence type="ECO:0000313" key="1">
    <source>
        <dbReference type="EMBL" id="VDI11877.1"/>
    </source>
</evidence>
<comment type="caution">
    <text evidence="1">The sequence shown here is derived from an EMBL/GenBank/DDBJ whole genome shotgun (WGS) entry which is preliminary data.</text>
</comment>
<sequence length="550" mass="62161">MYTNRLEQFGIDTSKRLNSTHLKDRILAAIPDLEAHKQGRDVLLIFNEDIGKAIKQALASNYDDEAIILSKAAKIVRKDMMETNTSFKGFFETDCQKKSVPQSLKTLIGMILGGPNIETQSGNFIEAQCTLTIAQLLQFNFSVRRRKESSMQSSHSTDREPPLPTYLGLLIHAETRKRGLVDKLYDLGLSISYDRIMQLSTALGNSICESFNTENVVCPAKLRNGLFTTAAIDNIDHNPSSTTAQGSLHGTAISIFQHPVKEGDGFERLIPPIALSAARYEHLKPLPESYTVVPPVVLPKEKSEIPLLNGSLVADGTSISSALNLEYRWLKHVYDNVAADDTEDMEYSWAAFHANRLEGDSDTLLDITIDQAHEQNNKLVKGDGGAIGLTENMTQLQRWMVSGPEIARVINEFESAQERIKKDQSKGPDLRHHEQVKSRQDTFARQFDDESIWKEKDWRMGTRYNPNLQLDFALSLISIFMILVHRYTEKQIKVVFGSISRSLRWKHIAMFVKFLIQLILRADHVRGLLLYGYDHNHHAIHITSCRTLES</sequence>
<dbReference type="PANTHER" id="PTHR47018">
    <property type="entry name" value="CXC DOMAIN-CONTAINING PROTEIN-RELATED"/>
    <property type="match status" value="1"/>
</dbReference>
<organism evidence="1 2">
    <name type="scientific">Mytilus galloprovincialis</name>
    <name type="common">Mediterranean mussel</name>
    <dbReference type="NCBI Taxonomy" id="29158"/>
    <lineage>
        <taxon>Eukaryota</taxon>
        <taxon>Metazoa</taxon>
        <taxon>Spiralia</taxon>
        <taxon>Lophotrochozoa</taxon>
        <taxon>Mollusca</taxon>
        <taxon>Bivalvia</taxon>
        <taxon>Autobranchia</taxon>
        <taxon>Pteriomorphia</taxon>
        <taxon>Mytilida</taxon>
        <taxon>Mytiloidea</taxon>
        <taxon>Mytilidae</taxon>
        <taxon>Mytilinae</taxon>
        <taxon>Mytilus</taxon>
    </lineage>
</organism>
<keyword evidence="2" id="KW-1185">Reference proteome</keyword>